<evidence type="ECO:0000313" key="2">
    <source>
        <dbReference type="Proteomes" id="UP001500151"/>
    </source>
</evidence>
<dbReference type="Proteomes" id="UP001500151">
    <property type="component" value="Unassembled WGS sequence"/>
</dbReference>
<accession>A0ABP6DPG0</accession>
<gene>
    <name evidence="1" type="ORF">GCM10010307_57190</name>
</gene>
<dbReference type="EMBL" id="BAAASJ010000076">
    <property type="protein sequence ID" value="GAA2648940.1"/>
    <property type="molecule type" value="Genomic_DNA"/>
</dbReference>
<proteinExistence type="predicted"/>
<name>A0ABP6DPG0_9ACTN</name>
<reference evidence="2" key="1">
    <citation type="journal article" date="2019" name="Int. J. Syst. Evol. Microbiol.">
        <title>The Global Catalogue of Microorganisms (GCM) 10K type strain sequencing project: providing services to taxonomists for standard genome sequencing and annotation.</title>
        <authorList>
            <consortium name="The Broad Institute Genomics Platform"/>
            <consortium name="The Broad Institute Genome Sequencing Center for Infectious Disease"/>
            <person name="Wu L."/>
            <person name="Ma J."/>
        </authorList>
    </citation>
    <scope>NUCLEOTIDE SEQUENCE [LARGE SCALE GENOMIC DNA]</scope>
    <source>
        <strain evidence="2">JCM 4524</strain>
    </source>
</reference>
<comment type="caution">
    <text evidence="1">The sequence shown here is derived from an EMBL/GenBank/DDBJ whole genome shotgun (WGS) entry which is preliminary data.</text>
</comment>
<sequence>MTPLRSGASVPGVVEADDLGTYVVKLSTWAVSFGSPNPWHVRALVEGASGGLCSLAALYVGGS</sequence>
<evidence type="ECO:0000313" key="1">
    <source>
        <dbReference type="EMBL" id="GAA2648940.1"/>
    </source>
</evidence>
<organism evidence="1 2">
    <name type="scientific">Streptomyces vastus</name>
    <dbReference type="NCBI Taxonomy" id="285451"/>
    <lineage>
        <taxon>Bacteria</taxon>
        <taxon>Bacillati</taxon>
        <taxon>Actinomycetota</taxon>
        <taxon>Actinomycetes</taxon>
        <taxon>Kitasatosporales</taxon>
        <taxon>Streptomycetaceae</taxon>
        <taxon>Streptomyces</taxon>
    </lineage>
</organism>
<protein>
    <submittedName>
        <fullName evidence="1">Uncharacterized protein</fullName>
    </submittedName>
</protein>
<keyword evidence="2" id="KW-1185">Reference proteome</keyword>